<dbReference type="AlphaFoldDB" id="A0A0V1LXD8"/>
<evidence type="ECO:0000313" key="2">
    <source>
        <dbReference type="Proteomes" id="UP000054843"/>
    </source>
</evidence>
<reference evidence="1 2" key="1">
    <citation type="submission" date="2015-01" db="EMBL/GenBank/DDBJ databases">
        <title>Evolution of Trichinella species and genotypes.</title>
        <authorList>
            <person name="Korhonen P.K."/>
            <person name="Edoardo P."/>
            <person name="Giuseppe L.R."/>
            <person name="Gasser R.B."/>
        </authorList>
    </citation>
    <scope>NUCLEOTIDE SEQUENCE [LARGE SCALE GENOMIC DNA]</scope>
    <source>
        <strain evidence="1">ISS1980</strain>
    </source>
</reference>
<comment type="caution">
    <text evidence="1">The sequence shown here is derived from an EMBL/GenBank/DDBJ whole genome shotgun (WGS) entry which is preliminary data.</text>
</comment>
<protein>
    <submittedName>
        <fullName evidence="1">Uncharacterized protein</fullName>
    </submittedName>
</protein>
<evidence type="ECO:0000313" key="1">
    <source>
        <dbReference type="EMBL" id="KRZ64184.1"/>
    </source>
</evidence>
<keyword evidence="2" id="KW-1185">Reference proteome</keyword>
<name>A0A0V1LXD8_9BILA</name>
<sequence length="41" mass="4717">MSNKSAHAGYFFHSLELSTARNRSFFEKFDEKFPGLGVLHL</sequence>
<organism evidence="1 2">
    <name type="scientific">Trichinella papuae</name>
    <dbReference type="NCBI Taxonomy" id="268474"/>
    <lineage>
        <taxon>Eukaryota</taxon>
        <taxon>Metazoa</taxon>
        <taxon>Ecdysozoa</taxon>
        <taxon>Nematoda</taxon>
        <taxon>Enoplea</taxon>
        <taxon>Dorylaimia</taxon>
        <taxon>Trichinellida</taxon>
        <taxon>Trichinellidae</taxon>
        <taxon>Trichinella</taxon>
    </lineage>
</organism>
<dbReference type="Proteomes" id="UP000054843">
    <property type="component" value="Unassembled WGS sequence"/>
</dbReference>
<accession>A0A0V1LXD8</accession>
<gene>
    <name evidence="1" type="ORF">T10_4134</name>
</gene>
<dbReference type="EMBL" id="JYDO01001390">
    <property type="protein sequence ID" value="KRZ64184.1"/>
    <property type="molecule type" value="Genomic_DNA"/>
</dbReference>
<proteinExistence type="predicted"/>